<dbReference type="GO" id="GO:0032259">
    <property type="term" value="P:methylation"/>
    <property type="evidence" value="ECO:0007669"/>
    <property type="project" value="UniProtKB-KW"/>
</dbReference>
<dbReference type="PANTHER" id="PTHR43712:SF1">
    <property type="entry name" value="HYPOTHETICAL O-METHYLTRANSFERASE (EUROFUNG)-RELATED"/>
    <property type="match status" value="1"/>
</dbReference>
<dbReference type="InterPro" id="IPR016461">
    <property type="entry name" value="COMT-like"/>
</dbReference>
<reference evidence="5 6" key="1">
    <citation type="submission" date="2015-04" db="EMBL/GenBank/DDBJ databases">
        <authorList>
            <person name="Heijne W.H."/>
            <person name="Fedorova N.D."/>
            <person name="Nierman W.C."/>
            <person name="Vollebregt A.W."/>
            <person name="Zhao Z."/>
            <person name="Wu L."/>
            <person name="Kumar M."/>
            <person name="Stam H."/>
            <person name="van den Berg M.A."/>
            <person name="Pel H.J."/>
        </authorList>
    </citation>
    <scope>NUCLEOTIDE SEQUENCE [LARGE SCALE GENOMIC DNA]</scope>
    <source>
        <strain evidence="5 6">CBS 393.64</strain>
    </source>
</reference>
<evidence type="ECO:0000256" key="3">
    <source>
        <dbReference type="ARBA" id="ARBA00022691"/>
    </source>
</evidence>
<keyword evidence="1 5" id="KW-0489">Methyltransferase</keyword>
<evidence type="ECO:0000256" key="2">
    <source>
        <dbReference type="ARBA" id="ARBA00022679"/>
    </source>
</evidence>
<dbReference type="OrthoDB" id="4224300at2759"/>
<keyword evidence="3" id="KW-0949">S-adenosyl-L-methionine</keyword>
<dbReference type="SUPFAM" id="SSF46785">
    <property type="entry name" value="Winged helix' DNA-binding domain"/>
    <property type="match status" value="1"/>
</dbReference>
<keyword evidence="6" id="KW-1185">Reference proteome</keyword>
<dbReference type="Gene3D" id="3.40.50.150">
    <property type="entry name" value="Vaccinia Virus protein VP39"/>
    <property type="match status" value="1"/>
</dbReference>
<feature type="domain" description="O-methyltransferase C-terminal" evidence="4">
    <location>
        <begin position="234"/>
        <end position="372"/>
    </location>
</feature>
<dbReference type="SUPFAM" id="SSF53335">
    <property type="entry name" value="S-adenosyl-L-methionine-dependent methyltransferases"/>
    <property type="match status" value="1"/>
</dbReference>
<dbReference type="Proteomes" id="UP000053958">
    <property type="component" value="Unassembled WGS sequence"/>
</dbReference>
<dbReference type="InterPro" id="IPR036390">
    <property type="entry name" value="WH_DNA-bd_sf"/>
</dbReference>
<evidence type="ECO:0000313" key="5">
    <source>
        <dbReference type="EMBL" id="KKA24444.1"/>
    </source>
</evidence>
<evidence type="ECO:0000259" key="4">
    <source>
        <dbReference type="Pfam" id="PF00891"/>
    </source>
</evidence>
<name>A0A0F4Z1R1_RASE3</name>
<dbReference type="PROSITE" id="PS51683">
    <property type="entry name" value="SAM_OMT_II"/>
    <property type="match status" value="1"/>
</dbReference>
<dbReference type="PANTHER" id="PTHR43712">
    <property type="entry name" value="PUTATIVE (AFU_ORTHOLOGUE AFUA_4G14580)-RELATED"/>
    <property type="match status" value="1"/>
</dbReference>
<dbReference type="EMBL" id="LASV01000061">
    <property type="protein sequence ID" value="KKA24444.1"/>
    <property type="molecule type" value="Genomic_DNA"/>
</dbReference>
<organism evidence="5 6">
    <name type="scientific">Rasamsonia emersonii (strain ATCC 16479 / CBS 393.64 / IMI 116815)</name>
    <dbReference type="NCBI Taxonomy" id="1408163"/>
    <lineage>
        <taxon>Eukaryota</taxon>
        <taxon>Fungi</taxon>
        <taxon>Dikarya</taxon>
        <taxon>Ascomycota</taxon>
        <taxon>Pezizomycotina</taxon>
        <taxon>Eurotiomycetes</taxon>
        <taxon>Eurotiomycetidae</taxon>
        <taxon>Eurotiales</taxon>
        <taxon>Trichocomaceae</taxon>
        <taxon>Rasamsonia</taxon>
    </lineage>
</organism>
<dbReference type="GO" id="GO:0008171">
    <property type="term" value="F:O-methyltransferase activity"/>
    <property type="evidence" value="ECO:0007669"/>
    <property type="project" value="InterPro"/>
</dbReference>
<dbReference type="InterPro" id="IPR036388">
    <property type="entry name" value="WH-like_DNA-bd_sf"/>
</dbReference>
<dbReference type="AlphaFoldDB" id="A0A0F4Z1R1"/>
<proteinExistence type="predicted"/>
<dbReference type="RefSeq" id="XP_013331056.1">
    <property type="nucleotide sequence ID" value="XM_013475602.1"/>
</dbReference>
<accession>A0A0F4Z1R1</accession>
<comment type="caution">
    <text evidence="5">The sequence shown here is derived from an EMBL/GenBank/DDBJ whole genome shotgun (WGS) entry which is preliminary data.</text>
</comment>
<evidence type="ECO:0000313" key="6">
    <source>
        <dbReference type="Proteomes" id="UP000053958"/>
    </source>
</evidence>
<dbReference type="STRING" id="1408163.A0A0F4Z1R1"/>
<sequence length="397" mass="44615">MATTVSSTLTGLESLLAADSIPDELWQDDATRKRLLQACRRVSLRLEKPWDTVQRLSYLPLELSVARIGGDMALWKTLVDLDRSSTVDELAKITGSDATLVTRILRYAASVGMVEERGENVFKPSNITRNMIAPGMQAGFFHAIENCARPYIALPEFLARTGYQNPTDPKRTAFQLGHDTDLHIFQWYAAHPKNIATFSEYMEVQRVDEPKWLSAFPLQDYCDISTNNHEDTIAFVDIGGGHGHQCVALLQEFPQLKGRVVLQDLEKVLEGVRIDGVQVMVHDFMTEQPVKGARIYYLRDVLHDWPDHVCETILSRIIDAMSDQSVILIDDLVLPATGAHWYATGLDLAMMSLVAAQERSLPEWHRLLQNVGLGIKQLVKYTDKGDSIIVAAKDEER</sequence>
<evidence type="ECO:0000256" key="1">
    <source>
        <dbReference type="ARBA" id="ARBA00022603"/>
    </source>
</evidence>
<protein>
    <submittedName>
        <fullName evidence="5">O-methyltransferase</fullName>
    </submittedName>
</protein>
<dbReference type="InterPro" id="IPR029063">
    <property type="entry name" value="SAM-dependent_MTases_sf"/>
</dbReference>
<gene>
    <name evidence="5" type="ORF">T310_1473</name>
</gene>
<keyword evidence="2 5" id="KW-0808">Transferase</keyword>
<dbReference type="InterPro" id="IPR001077">
    <property type="entry name" value="COMT_C"/>
</dbReference>
<dbReference type="Gene3D" id="1.10.10.10">
    <property type="entry name" value="Winged helix-like DNA-binding domain superfamily/Winged helix DNA-binding domain"/>
    <property type="match status" value="1"/>
</dbReference>
<dbReference type="Pfam" id="PF00891">
    <property type="entry name" value="Methyltransf_2"/>
    <property type="match status" value="1"/>
</dbReference>
<dbReference type="GeneID" id="25313824"/>